<dbReference type="STRING" id="157652.A0A371EMA1"/>
<dbReference type="PANTHER" id="PTHR42648">
    <property type="entry name" value="TRANSPOSASE, PUTATIVE-RELATED"/>
    <property type="match status" value="1"/>
</dbReference>
<comment type="caution">
    <text evidence="2">The sequence shown here is derived from an EMBL/GenBank/DDBJ whole genome shotgun (WGS) entry which is preliminary data.</text>
</comment>
<dbReference type="PANTHER" id="PTHR42648:SF28">
    <property type="entry name" value="TRANSPOSON-ENCODED PROTEIN WITH RIBONUCLEASE H-LIKE AND RETROVIRUS ZINC FINGER-LIKE DOMAINS"/>
    <property type="match status" value="1"/>
</dbReference>
<accession>A0A371EMA1</accession>
<feature type="domain" description="Retroviral polymerase SH3-like" evidence="1">
    <location>
        <begin position="207"/>
        <end position="236"/>
    </location>
</feature>
<dbReference type="AlphaFoldDB" id="A0A371EMA1"/>
<proteinExistence type="predicted"/>
<evidence type="ECO:0000313" key="3">
    <source>
        <dbReference type="Proteomes" id="UP000257109"/>
    </source>
</evidence>
<dbReference type="InterPro" id="IPR057670">
    <property type="entry name" value="SH3_retrovirus"/>
</dbReference>
<gene>
    <name evidence="2" type="ORF">CR513_53961</name>
</gene>
<dbReference type="Pfam" id="PF25597">
    <property type="entry name" value="SH3_retrovirus"/>
    <property type="match status" value="1"/>
</dbReference>
<protein>
    <recommendedName>
        <fullName evidence="1">Retroviral polymerase SH3-like domain-containing protein</fullName>
    </recommendedName>
</protein>
<organism evidence="2 3">
    <name type="scientific">Mucuna pruriens</name>
    <name type="common">Velvet bean</name>
    <name type="synonym">Dolichos pruriens</name>
    <dbReference type="NCBI Taxonomy" id="157652"/>
    <lineage>
        <taxon>Eukaryota</taxon>
        <taxon>Viridiplantae</taxon>
        <taxon>Streptophyta</taxon>
        <taxon>Embryophyta</taxon>
        <taxon>Tracheophyta</taxon>
        <taxon>Spermatophyta</taxon>
        <taxon>Magnoliopsida</taxon>
        <taxon>eudicotyledons</taxon>
        <taxon>Gunneridae</taxon>
        <taxon>Pentapetalae</taxon>
        <taxon>rosids</taxon>
        <taxon>fabids</taxon>
        <taxon>Fabales</taxon>
        <taxon>Fabaceae</taxon>
        <taxon>Papilionoideae</taxon>
        <taxon>50 kb inversion clade</taxon>
        <taxon>NPAAA clade</taxon>
        <taxon>indigoferoid/millettioid clade</taxon>
        <taxon>Phaseoleae</taxon>
        <taxon>Mucuna</taxon>
    </lineage>
</organism>
<feature type="non-terminal residue" evidence="2">
    <location>
        <position position="1"/>
    </location>
</feature>
<evidence type="ECO:0000313" key="2">
    <source>
        <dbReference type="EMBL" id="RDX67192.1"/>
    </source>
</evidence>
<dbReference type="InterPro" id="IPR039537">
    <property type="entry name" value="Retrotran_Ty1/copia-like"/>
</dbReference>
<keyword evidence="3" id="KW-1185">Reference proteome</keyword>
<reference evidence="2" key="1">
    <citation type="submission" date="2018-05" db="EMBL/GenBank/DDBJ databases">
        <title>Draft genome of Mucuna pruriens seed.</title>
        <authorList>
            <person name="Nnadi N.E."/>
            <person name="Vos R."/>
            <person name="Hasami M.H."/>
            <person name="Devisetty U.K."/>
            <person name="Aguiy J.C."/>
        </authorList>
    </citation>
    <scope>NUCLEOTIDE SEQUENCE [LARGE SCALE GENOMIC DNA]</scope>
    <source>
        <strain evidence="2">JCA_2017</strain>
    </source>
</reference>
<evidence type="ECO:0000259" key="1">
    <source>
        <dbReference type="Pfam" id="PF25597"/>
    </source>
</evidence>
<name>A0A371EMA1_MUCPR</name>
<dbReference type="Proteomes" id="UP000257109">
    <property type="component" value="Unassembled WGS sequence"/>
</dbReference>
<sequence length="246" mass="28444">MVDEELLNEGTKEEEFHACEQQFEELMKKIVNYRGIWLSWETFKVSVTNSVLNGIVSLQMANDSVLNEEMRRKEQGSSSRYEVLLTENKGKVKKRKEKEEEKKAEKKENKGKNDFELVNLVSDEGMWIINSGVTLHVIPTNEFFTSYTLGDFGVLKMGNDSVFKGEALYIAMHVINLSPIVALNIEVPDKIWFGKDVKYDHLQVFGCKAFVHVSKDERSKLDMKTRQCIFIGYCQDVTPFYPKYLN</sequence>
<dbReference type="EMBL" id="QJKJ01013107">
    <property type="protein sequence ID" value="RDX67192.1"/>
    <property type="molecule type" value="Genomic_DNA"/>
</dbReference>